<keyword evidence="1" id="KW-0472">Membrane</keyword>
<feature type="transmembrane region" description="Helical" evidence="1">
    <location>
        <begin position="81"/>
        <end position="102"/>
    </location>
</feature>
<feature type="transmembrane region" description="Helical" evidence="1">
    <location>
        <begin position="154"/>
        <end position="179"/>
    </location>
</feature>
<proteinExistence type="predicted"/>
<protein>
    <submittedName>
        <fullName evidence="2">Uncharacterized protein</fullName>
    </submittedName>
</protein>
<dbReference type="PANTHER" id="PTHR31272">
    <property type="entry name" value="CYTOCHROME C-TYPE BIOGENESIS PROTEIN HI_1454-RELATED"/>
    <property type="match status" value="1"/>
</dbReference>
<feature type="transmembrane region" description="Helical" evidence="1">
    <location>
        <begin position="200"/>
        <end position="218"/>
    </location>
</feature>
<gene>
    <name evidence="2" type="ORF">A3F29_01550</name>
</gene>
<dbReference type="AlphaFoldDB" id="A0A1F7HJX6"/>
<sequence>METNILLGVSLTASFLAGMLALFAPCCITFLFPAYLGTIFKEGRKVMFYTLIFALGLSFILIPVALGVRFFIGFFDEFHKSIYYFGGLVLILMGISTIRPLFSFPVFFNTTKKLNKNVNIGSVFSLGLISGLTSACCAPVLFAAITLTTLSPTLIQALVVSLAYVLGIVFPLFIISFFYKKVSSSIMVKNRQKIYEVFKYIGAGIFIISGILISIFNYQDKIQMYQLEGYSSDIRLFIFEFSKNFKNPIVDITVFAVVLFLFIKFLQKADEKKEK</sequence>
<keyword evidence="1" id="KW-0812">Transmembrane</keyword>
<dbReference type="Proteomes" id="UP000177199">
    <property type="component" value="Unassembled WGS sequence"/>
</dbReference>
<evidence type="ECO:0000313" key="3">
    <source>
        <dbReference type="Proteomes" id="UP000177199"/>
    </source>
</evidence>
<feature type="transmembrane region" description="Helical" evidence="1">
    <location>
        <begin position="123"/>
        <end position="148"/>
    </location>
</feature>
<organism evidence="2 3">
    <name type="scientific">Candidatus Roizmanbacteria bacterium RIFCSPHIGHO2_12_FULL_33_9</name>
    <dbReference type="NCBI Taxonomy" id="1802045"/>
    <lineage>
        <taxon>Bacteria</taxon>
        <taxon>Candidatus Roizmaniibacteriota</taxon>
    </lineage>
</organism>
<feature type="transmembrane region" description="Helical" evidence="1">
    <location>
        <begin position="48"/>
        <end position="75"/>
    </location>
</feature>
<dbReference type="PANTHER" id="PTHR31272:SF9">
    <property type="entry name" value="BLL1027 PROTEIN"/>
    <property type="match status" value="1"/>
</dbReference>
<dbReference type="EMBL" id="MFZV01000007">
    <property type="protein sequence ID" value="OGK31395.1"/>
    <property type="molecule type" value="Genomic_DNA"/>
</dbReference>
<feature type="transmembrane region" description="Helical" evidence="1">
    <location>
        <begin position="12"/>
        <end position="36"/>
    </location>
</feature>
<reference evidence="2 3" key="1">
    <citation type="journal article" date="2016" name="Nat. Commun.">
        <title>Thousands of microbial genomes shed light on interconnected biogeochemical processes in an aquifer system.</title>
        <authorList>
            <person name="Anantharaman K."/>
            <person name="Brown C.T."/>
            <person name="Hug L.A."/>
            <person name="Sharon I."/>
            <person name="Castelle C.J."/>
            <person name="Probst A.J."/>
            <person name="Thomas B.C."/>
            <person name="Singh A."/>
            <person name="Wilkins M.J."/>
            <person name="Karaoz U."/>
            <person name="Brodie E.L."/>
            <person name="Williams K.H."/>
            <person name="Hubbard S.S."/>
            <person name="Banfield J.F."/>
        </authorList>
    </citation>
    <scope>NUCLEOTIDE SEQUENCE [LARGE SCALE GENOMIC DNA]</scope>
</reference>
<evidence type="ECO:0000313" key="2">
    <source>
        <dbReference type="EMBL" id="OGK31395.1"/>
    </source>
</evidence>
<comment type="caution">
    <text evidence="2">The sequence shown here is derived from an EMBL/GenBank/DDBJ whole genome shotgun (WGS) entry which is preliminary data.</text>
</comment>
<evidence type="ECO:0000256" key="1">
    <source>
        <dbReference type="SAM" id="Phobius"/>
    </source>
</evidence>
<keyword evidence="1" id="KW-1133">Transmembrane helix</keyword>
<name>A0A1F7HJX6_9BACT</name>
<dbReference type="InterPro" id="IPR051790">
    <property type="entry name" value="Cytochrome_c-biogenesis_DsbD"/>
</dbReference>
<feature type="transmembrane region" description="Helical" evidence="1">
    <location>
        <begin position="249"/>
        <end position="266"/>
    </location>
</feature>
<accession>A0A1F7HJX6</accession>